<organism evidence="9 10">
    <name type="scientific">Frondihabitans cladoniiphilus</name>
    <dbReference type="NCBI Taxonomy" id="715785"/>
    <lineage>
        <taxon>Bacteria</taxon>
        <taxon>Bacillati</taxon>
        <taxon>Actinomycetota</taxon>
        <taxon>Actinomycetes</taxon>
        <taxon>Micrococcales</taxon>
        <taxon>Microbacteriaceae</taxon>
        <taxon>Frondihabitans</taxon>
    </lineage>
</organism>
<evidence type="ECO:0000256" key="7">
    <source>
        <dbReference type="SAM" id="SignalP"/>
    </source>
</evidence>
<evidence type="ECO:0000313" key="10">
    <source>
        <dbReference type="Proteomes" id="UP001501295"/>
    </source>
</evidence>
<evidence type="ECO:0000313" key="9">
    <source>
        <dbReference type="EMBL" id="GAA4673449.1"/>
    </source>
</evidence>
<dbReference type="RefSeq" id="WP_345375422.1">
    <property type="nucleotide sequence ID" value="NZ_BAABLM010000003.1"/>
</dbReference>
<comment type="caution">
    <text evidence="9">The sequence shown here is derived from an EMBL/GenBank/DDBJ whole genome shotgun (WGS) entry which is preliminary data.</text>
</comment>
<keyword evidence="10" id="KW-1185">Reference proteome</keyword>
<sequence length="536" mass="53253">MRLITRSKKSLALLALTPLVAAAALTLGVALPSQAAPADLTITGVSVNPGDPVQGSQVTTDVTLQVPSTAKSGDTATLTLSSHLRNIPGDFTVYDNATPTPNAIATVHIDKSQTPALVTFTLLPYVDTHTDVHGDAFIKSDFDYTTTPTGVGTPFTSVTGDGRSFTTIVTPTGGPLAPGDSDAYGTFADADNGRTNPAGFLVYTADTALNPADGSTTQVTLNQNTTGALSPTDVGTSACPASTAGFTFESGSLDSNDNLASFQPVTPLSASCLNGVLTVAWPNVPAGTTPPIKYRVVAPVDRVVVPGDTATPLSFFATSVFTNGTGGPTASSPIVNTQSSAGGQLLGTIPTSLSIAKGDTAGNAADTDATAAAIPSSGSIGLVYTVTNTGLQPVTGVSVSDQVVANGTVSGLACDFSAFTGTATATTFAGSIPVGASFTCTAQLTGVSATGAHHHDVATVTATGVTEADAATASNDYYAVAAVAAPVPAAAAPAAPAAAELAFTGSNPTVPLGIAALLLAFGAGILVIGRRRHVER</sequence>
<dbReference type="InterPro" id="IPR008966">
    <property type="entry name" value="Adhesion_dom_sf"/>
</dbReference>
<name>A0ABP8VUY5_9MICO</name>
<evidence type="ECO:0000256" key="4">
    <source>
        <dbReference type="ARBA" id="ARBA00022729"/>
    </source>
</evidence>
<protein>
    <recommendedName>
        <fullName evidence="8">SDR-like Ig domain-containing protein</fullName>
    </recommendedName>
</protein>
<comment type="subcellular location">
    <subcellularLocation>
        <location evidence="1">Secreted</location>
        <location evidence="1">Cell wall</location>
        <topology evidence="1">Peptidoglycan-anchor</topology>
    </subcellularLocation>
</comment>
<dbReference type="InterPro" id="IPR011252">
    <property type="entry name" value="Fibrogen-bd_dom1"/>
</dbReference>
<accession>A0ABP8VUY5</accession>
<keyword evidence="6" id="KW-1133">Transmembrane helix</keyword>
<dbReference type="Gene3D" id="2.60.40.1280">
    <property type="match status" value="1"/>
</dbReference>
<proteinExistence type="predicted"/>
<evidence type="ECO:0000256" key="2">
    <source>
        <dbReference type="ARBA" id="ARBA00022512"/>
    </source>
</evidence>
<dbReference type="EMBL" id="BAABLM010000003">
    <property type="protein sequence ID" value="GAA4673449.1"/>
    <property type="molecule type" value="Genomic_DNA"/>
</dbReference>
<evidence type="ECO:0000259" key="8">
    <source>
        <dbReference type="Pfam" id="PF17961"/>
    </source>
</evidence>
<dbReference type="SUPFAM" id="SSF49401">
    <property type="entry name" value="Bacterial adhesins"/>
    <property type="match status" value="1"/>
</dbReference>
<dbReference type="InterPro" id="IPR041171">
    <property type="entry name" value="SDR_Ig"/>
</dbReference>
<keyword evidence="6" id="KW-0812">Transmembrane</keyword>
<keyword evidence="6" id="KW-0472">Membrane</keyword>
<feature type="domain" description="SDR-like Ig" evidence="8">
    <location>
        <begin position="54"/>
        <end position="149"/>
    </location>
</feature>
<keyword evidence="5" id="KW-0572">Peptidoglycan-anchor</keyword>
<dbReference type="Pfam" id="PF17961">
    <property type="entry name" value="Big_8"/>
    <property type="match status" value="1"/>
</dbReference>
<feature type="signal peptide" evidence="7">
    <location>
        <begin position="1"/>
        <end position="35"/>
    </location>
</feature>
<reference evidence="10" key="1">
    <citation type="journal article" date="2019" name="Int. J. Syst. Evol. Microbiol.">
        <title>The Global Catalogue of Microorganisms (GCM) 10K type strain sequencing project: providing services to taxonomists for standard genome sequencing and annotation.</title>
        <authorList>
            <consortium name="The Broad Institute Genomics Platform"/>
            <consortium name="The Broad Institute Genome Sequencing Center for Infectious Disease"/>
            <person name="Wu L."/>
            <person name="Ma J."/>
        </authorList>
    </citation>
    <scope>NUCLEOTIDE SEQUENCE [LARGE SCALE GENOMIC DNA]</scope>
    <source>
        <strain evidence="10">JCM 18956</strain>
    </source>
</reference>
<evidence type="ECO:0000256" key="5">
    <source>
        <dbReference type="ARBA" id="ARBA00023088"/>
    </source>
</evidence>
<feature type="transmembrane region" description="Helical" evidence="6">
    <location>
        <begin position="510"/>
        <end position="529"/>
    </location>
</feature>
<evidence type="ECO:0000256" key="6">
    <source>
        <dbReference type="SAM" id="Phobius"/>
    </source>
</evidence>
<keyword evidence="2" id="KW-0134">Cell wall</keyword>
<gene>
    <name evidence="9" type="ORF">GCM10025780_17120</name>
</gene>
<keyword evidence="3" id="KW-0964">Secreted</keyword>
<evidence type="ECO:0000256" key="1">
    <source>
        <dbReference type="ARBA" id="ARBA00004168"/>
    </source>
</evidence>
<evidence type="ECO:0000256" key="3">
    <source>
        <dbReference type="ARBA" id="ARBA00022525"/>
    </source>
</evidence>
<feature type="chain" id="PRO_5045867162" description="SDR-like Ig domain-containing protein" evidence="7">
    <location>
        <begin position="36"/>
        <end position="536"/>
    </location>
</feature>
<keyword evidence="4 7" id="KW-0732">Signal</keyword>
<dbReference type="Proteomes" id="UP001501295">
    <property type="component" value="Unassembled WGS sequence"/>
</dbReference>